<reference evidence="3" key="1">
    <citation type="submission" date="2016-11" db="UniProtKB">
        <authorList>
            <consortium name="WormBaseParasite"/>
        </authorList>
    </citation>
    <scope>IDENTIFICATION</scope>
</reference>
<feature type="compositionally biased region" description="Polar residues" evidence="1">
    <location>
        <begin position="221"/>
        <end position="240"/>
    </location>
</feature>
<dbReference type="eggNOG" id="ENOG502R116">
    <property type="taxonomic scope" value="Eukaryota"/>
</dbReference>
<feature type="compositionally biased region" description="Polar residues" evidence="1">
    <location>
        <begin position="398"/>
        <end position="419"/>
    </location>
</feature>
<feature type="compositionally biased region" description="Basic and acidic residues" evidence="1">
    <location>
        <begin position="568"/>
        <end position="598"/>
    </location>
</feature>
<feature type="compositionally biased region" description="Gly residues" evidence="1">
    <location>
        <begin position="538"/>
        <end position="551"/>
    </location>
</feature>
<sequence length="598" mass="66861">MSAKPEQAQAPATVSNADPAPAHSHPLQHQPHPPNYQQGQVVYQQPYQQVNYQPQGPQVWNQPPQATVHYVQYAPQPEAGNFQENKVQSYNHYGTVHFTQPMDNGEMMMRQQQNAFVPQQYVQQPQWYPAGQQQPAQFVPSYATPFNVANDPTYHPNHPMNRAHREDFQGDNSSGYMQFVPFVAPIGMMESQAHASASYTANWVSSTSSIPPEMKDEPESDNISQYDSQRPTSQLNGDNWTDQEDHLSPSTAQPSFHMPRQMPYVEKDKSPSQSTTKTSKKGDRGDGKRELTFDERLEKARMQKSRVENQGGNGVANQSMMPAQFGQPVNYSGYMRQEGYNGNNHMNNRGFYFNGNTSGAFFAGDPQLQAYQHQARYARGNAVNAQTERDTNTKRDNNYSNRFDNNQFNSSYNHQGTSDSFRQYRGRGGRGGFRGGFNQPPLQPILSPAGPPNPYAGAPIHPQMLVNAFQNAHIGPAGVPRLPLLPGPFGIPRQLQDIKFHNTWLDASSCPMPLAAVMNMDTRFGRGGVALPFRGRGRGNFRGGFRGGFGNGRVETPNAPVTSDPVESSEKKEEEEKNEKEESPTEPVEKKETEETSE</sequence>
<feature type="compositionally biased region" description="Basic and acidic residues" evidence="1">
    <location>
        <begin position="280"/>
        <end position="291"/>
    </location>
</feature>
<evidence type="ECO:0000313" key="3">
    <source>
        <dbReference type="WBParaSite" id="Csp11.Scaffold629.g11087.t1"/>
    </source>
</evidence>
<keyword evidence="2" id="KW-1185">Reference proteome</keyword>
<evidence type="ECO:0000313" key="2">
    <source>
        <dbReference type="Proteomes" id="UP000095282"/>
    </source>
</evidence>
<feature type="region of interest" description="Disordered" evidence="1">
    <location>
        <begin position="1"/>
        <end position="42"/>
    </location>
</feature>
<name>A0A1I7TRM8_9PELO</name>
<feature type="compositionally biased region" description="Low complexity" evidence="1">
    <location>
        <begin position="21"/>
        <end position="42"/>
    </location>
</feature>
<accession>A0A1I7TRM8</accession>
<feature type="compositionally biased region" description="Basic and acidic residues" evidence="1">
    <location>
        <begin position="387"/>
        <end position="397"/>
    </location>
</feature>
<dbReference type="AlphaFoldDB" id="A0A1I7TRM8"/>
<dbReference type="Proteomes" id="UP000095282">
    <property type="component" value="Unplaced"/>
</dbReference>
<feature type="region of interest" description="Disordered" evidence="1">
    <location>
        <begin position="535"/>
        <end position="598"/>
    </location>
</feature>
<feature type="region of interest" description="Disordered" evidence="1">
    <location>
        <begin position="205"/>
        <end position="291"/>
    </location>
</feature>
<dbReference type="STRING" id="1561998.A0A1I7TRM8"/>
<feature type="region of interest" description="Disordered" evidence="1">
    <location>
        <begin position="380"/>
        <end position="419"/>
    </location>
</feature>
<evidence type="ECO:0000256" key="1">
    <source>
        <dbReference type="SAM" id="MobiDB-lite"/>
    </source>
</evidence>
<proteinExistence type="predicted"/>
<organism evidence="2 3">
    <name type="scientific">Caenorhabditis tropicalis</name>
    <dbReference type="NCBI Taxonomy" id="1561998"/>
    <lineage>
        <taxon>Eukaryota</taxon>
        <taxon>Metazoa</taxon>
        <taxon>Ecdysozoa</taxon>
        <taxon>Nematoda</taxon>
        <taxon>Chromadorea</taxon>
        <taxon>Rhabditida</taxon>
        <taxon>Rhabditina</taxon>
        <taxon>Rhabditomorpha</taxon>
        <taxon>Rhabditoidea</taxon>
        <taxon>Rhabditidae</taxon>
        <taxon>Peloderinae</taxon>
        <taxon>Caenorhabditis</taxon>
    </lineage>
</organism>
<dbReference type="WBParaSite" id="Csp11.Scaffold629.g11087.t1">
    <property type="protein sequence ID" value="Csp11.Scaffold629.g11087.t1"/>
    <property type="gene ID" value="Csp11.Scaffold629.g11087"/>
</dbReference>
<protein>
    <submittedName>
        <fullName evidence="3">YTH domain-containing protein</fullName>
    </submittedName>
</protein>